<evidence type="ECO:0000256" key="3">
    <source>
        <dbReference type="ARBA" id="ARBA00022741"/>
    </source>
</evidence>
<evidence type="ECO:0000256" key="5">
    <source>
        <dbReference type="ARBA" id="ARBA00022840"/>
    </source>
</evidence>
<dbReference type="CDD" id="cd00464">
    <property type="entry name" value="SK"/>
    <property type="match status" value="1"/>
</dbReference>
<keyword evidence="6 7" id="KW-0057">Aromatic amino acid biosynthesis</keyword>
<feature type="binding site" evidence="7">
    <location>
        <position position="15"/>
    </location>
    <ligand>
        <name>Mg(2+)</name>
        <dbReference type="ChEBI" id="CHEBI:18420"/>
    </ligand>
</feature>
<keyword evidence="4 7" id="KW-0418">Kinase</keyword>
<keyword evidence="7" id="KW-0963">Cytoplasm</keyword>
<keyword evidence="7" id="KW-0460">Magnesium</keyword>
<keyword evidence="9" id="KW-1185">Reference proteome</keyword>
<evidence type="ECO:0000256" key="6">
    <source>
        <dbReference type="ARBA" id="ARBA00023141"/>
    </source>
</evidence>
<feature type="binding site" evidence="7">
    <location>
        <position position="120"/>
    </location>
    <ligand>
        <name>ATP</name>
        <dbReference type="ChEBI" id="CHEBI:30616"/>
    </ligand>
</feature>
<comment type="caution">
    <text evidence="7">Lacks conserved residue(s) required for the propagation of feature annotation.</text>
</comment>
<protein>
    <recommendedName>
        <fullName evidence="7">Shikimate kinase</fullName>
        <shortName evidence="7">SK</shortName>
        <ecNumber evidence="7">2.7.1.71</ecNumber>
    </recommendedName>
</protein>
<dbReference type="PANTHER" id="PTHR21087:SF16">
    <property type="entry name" value="SHIKIMATE KINASE 1, CHLOROPLASTIC"/>
    <property type="match status" value="1"/>
</dbReference>
<dbReference type="EC" id="2.7.1.71" evidence="7"/>
<dbReference type="InterPro" id="IPR027417">
    <property type="entry name" value="P-loop_NTPase"/>
</dbReference>
<dbReference type="Pfam" id="PF01202">
    <property type="entry name" value="SKI"/>
    <property type="match status" value="1"/>
</dbReference>
<feature type="binding site" evidence="7">
    <location>
        <position position="80"/>
    </location>
    <ligand>
        <name>substrate</name>
    </ligand>
</feature>
<evidence type="ECO:0000256" key="7">
    <source>
        <dbReference type="HAMAP-Rule" id="MF_00109"/>
    </source>
</evidence>
<dbReference type="EMBL" id="JBCGDO010000019">
    <property type="protein sequence ID" value="MEM0543488.1"/>
    <property type="molecule type" value="Genomic_DNA"/>
</dbReference>
<gene>
    <name evidence="7" type="primary">aroK</name>
    <name evidence="8" type="ORF">WFZ85_12745</name>
</gene>
<dbReference type="GO" id="GO:0004765">
    <property type="term" value="F:shikimate kinase activity"/>
    <property type="evidence" value="ECO:0007669"/>
    <property type="project" value="UniProtKB-EC"/>
</dbReference>
<comment type="subcellular location">
    <subcellularLocation>
        <location evidence="7">Cytoplasm</location>
    </subcellularLocation>
</comment>
<keyword evidence="1 7" id="KW-0028">Amino-acid biosynthesis</keyword>
<dbReference type="Proteomes" id="UP001460072">
    <property type="component" value="Unassembled WGS sequence"/>
</dbReference>
<reference evidence="8 9" key="1">
    <citation type="submission" date="2024-03" db="EMBL/GenBank/DDBJ databases">
        <title>Two novel species of the genus Flavobacterium exhibiting potentially degradation of complex polysaccharides.</title>
        <authorList>
            <person name="Lian X."/>
        </authorList>
    </citation>
    <scope>NUCLEOTIDE SEQUENCE [LARGE SCALE GENOMIC DNA]</scope>
    <source>
        <strain evidence="9">j3</strain>
    </source>
</reference>
<dbReference type="PRINTS" id="PR01100">
    <property type="entry name" value="SHIKIMTKNASE"/>
</dbReference>
<dbReference type="Gene3D" id="3.40.50.300">
    <property type="entry name" value="P-loop containing nucleotide triphosphate hydrolases"/>
    <property type="match status" value="1"/>
</dbReference>
<dbReference type="RefSeq" id="WP_342696683.1">
    <property type="nucleotide sequence ID" value="NZ_JBCGDO010000019.1"/>
</dbReference>
<keyword evidence="2 7" id="KW-0808">Transferase</keyword>
<dbReference type="HAMAP" id="MF_00109">
    <property type="entry name" value="Shikimate_kinase"/>
    <property type="match status" value="1"/>
</dbReference>
<proteinExistence type="inferred from homology"/>
<feature type="binding site" evidence="7">
    <location>
        <position position="57"/>
    </location>
    <ligand>
        <name>substrate</name>
    </ligand>
</feature>
<evidence type="ECO:0000256" key="2">
    <source>
        <dbReference type="ARBA" id="ARBA00022679"/>
    </source>
</evidence>
<comment type="caution">
    <text evidence="8">The sequence shown here is derived from an EMBL/GenBank/DDBJ whole genome shotgun (WGS) entry which is preliminary data.</text>
</comment>
<dbReference type="PANTHER" id="PTHR21087">
    <property type="entry name" value="SHIKIMATE KINASE"/>
    <property type="match status" value="1"/>
</dbReference>
<keyword evidence="7" id="KW-0479">Metal-binding</keyword>
<comment type="cofactor">
    <cofactor evidence="7">
        <name>Mg(2+)</name>
        <dbReference type="ChEBI" id="CHEBI:18420"/>
    </cofactor>
    <text evidence="7">Binds 1 Mg(2+) ion per subunit.</text>
</comment>
<comment type="pathway">
    <text evidence="7">Metabolic intermediate biosynthesis; chorismate biosynthesis; chorismate from D-erythrose 4-phosphate and phosphoenolpyruvate: step 5/7.</text>
</comment>
<evidence type="ECO:0000256" key="1">
    <source>
        <dbReference type="ARBA" id="ARBA00022605"/>
    </source>
</evidence>
<organism evidence="8 9">
    <name type="scientific">Flavobacterium aureirubrum</name>
    <dbReference type="NCBI Taxonomy" id="3133147"/>
    <lineage>
        <taxon>Bacteria</taxon>
        <taxon>Pseudomonadati</taxon>
        <taxon>Bacteroidota</taxon>
        <taxon>Flavobacteriia</taxon>
        <taxon>Flavobacteriales</taxon>
        <taxon>Flavobacteriaceae</taxon>
        <taxon>Flavobacterium</taxon>
    </lineage>
</organism>
<feature type="binding site" evidence="7">
    <location>
        <position position="33"/>
    </location>
    <ligand>
        <name>substrate</name>
    </ligand>
</feature>
<feature type="binding site" evidence="7">
    <location>
        <begin position="11"/>
        <end position="16"/>
    </location>
    <ligand>
        <name>ATP</name>
        <dbReference type="ChEBI" id="CHEBI:30616"/>
    </ligand>
</feature>
<feature type="binding site" evidence="7">
    <location>
        <position position="142"/>
    </location>
    <ligand>
        <name>substrate</name>
    </ligand>
</feature>
<keyword evidence="5 7" id="KW-0067">ATP-binding</keyword>
<evidence type="ECO:0000313" key="9">
    <source>
        <dbReference type="Proteomes" id="UP001460072"/>
    </source>
</evidence>
<sequence length="172" mass="19657">MHKLILIGYMGVGKTTTAQLLALKLNKKWVDLDELIEKQTNLSISAIFEQKGEVYFRKLEHETFLQIIESDEQLIISTGGGTPCYANNHLLLNGVNTKSIYLKASIELIFERLNAGKTNRPLVARYSEEELKEFIAKNLFERSYFYNQATYTVNIESKSPEQLADEIIALLH</sequence>
<evidence type="ECO:0000313" key="8">
    <source>
        <dbReference type="EMBL" id="MEM0543488.1"/>
    </source>
</evidence>
<evidence type="ECO:0000256" key="4">
    <source>
        <dbReference type="ARBA" id="ARBA00022777"/>
    </source>
</evidence>
<comment type="catalytic activity">
    <reaction evidence="7">
        <text>shikimate + ATP = 3-phosphoshikimate + ADP + H(+)</text>
        <dbReference type="Rhea" id="RHEA:13121"/>
        <dbReference type="ChEBI" id="CHEBI:15378"/>
        <dbReference type="ChEBI" id="CHEBI:30616"/>
        <dbReference type="ChEBI" id="CHEBI:36208"/>
        <dbReference type="ChEBI" id="CHEBI:145989"/>
        <dbReference type="ChEBI" id="CHEBI:456216"/>
        <dbReference type="EC" id="2.7.1.71"/>
    </reaction>
</comment>
<name>A0ABU9NA35_9FLAO</name>
<dbReference type="InterPro" id="IPR000623">
    <property type="entry name" value="Shikimate_kinase/TSH1"/>
</dbReference>
<keyword evidence="3 7" id="KW-0547">Nucleotide-binding</keyword>
<comment type="subunit">
    <text evidence="7">Monomer.</text>
</comment>
<dbReference type="SUPFAM" id="SSF52540">
    <property type="entry name" value="P-loop containing nucleoside triphosphate hydrolases"/>
    <property type="match status" value="1"/>
</dbReference>
<accession>A0ABU9NA35</accession>
<comment type="function">
    <text evidence="7">Catalyzes the specific phosphorylation of the 3-hydroxyl group of shikimic acid using ATP as a cosubstrate.</text>
</comment>
<dbReference type="InterPro" id="IPR031322">
    <property type="entry name" value="Shikimate/glucono_kinase"/>
</dbReference>
<comment type="similarity">
    <text evidence="7">Belongs to the shikimate kinase family.</text>
</comment>